<name>A0A173RBC6_9FIRM</name>
<dbReference type="Proteomes" id="UP000095350">
    <property type="component" value="Unassembled WGS sequence"/>
</dbReference>
<dbReference type="EMBL" id="CYXZ01000002">
    <property type="protein sequence ID" value="CUM75152.1"/>
    <property type="molecule type" value="Genomic_DNA"/>
</dbReference>
<protein>
    <submittedName>
        <fullName evidence="1">Uncharacterized protein</fullName>
    </submittedName>
</protein>
<dbReference type="Gene3D" id="2.160.20.20">
    <property type="match status" value="1"/>
</dbReference>
<evidence type="ECO:0000313" key="1">
    <source>
        <dbReference type="EMBL" id="CUM75152.1"/>
    </source>
</evidence>
<organism evidence="1 2">
    <name type="scientific">Roseburia intestinalis</name>
    <dbReference type="NCBI Taxonomy" id="166486"/>
    <lineage>
        <taxon>Bacteria</taxon>
        <taxon>Bacillati</taxon>
        <taxon>Bacillota</taxon>
        <taxon>Clostridia</taxon>
        <taxon>Lachnospirales</taxon>
        <taxon>Lachnospiraceae</taxon>
        <taxon>Roseburia</taxon>
    </lineage>
</organism>
<dbReference type="InterPro" id="IPR012332">
    <property type="entry name" value="Autotransporter_pectin_lyase_C"/>
</dbReference>
<dbReference type="PaxDb" id="166486-ERS852572_00295"/>
<accession>A0A173RBC6</accession>
<gene>
    <name evidence="1" type="ORF">ERS852572_00295</name>
</gene>
<dbReference type="RefSeq" id="WP_055193132.1">
    <property type="nucleotide sequence ID" value="NZ_CABIYH010000002.1"/>
</dbReference>
<evidence type="ECO:0000313" key="2">
    <source>
        <dbReference type="Proteomes" id="UP000095350"/>
    </source>
</evidence>
<reference evidence="1 2" key="1">
    <citation type="submission" date="2015-09" db="EMBL/GenBank/DDBJ databases">
        <authorList>
            <consortium name="Pathogen Informatics"/>
        </authorList>
    </citation>
    <scope>NUCLEOTIDE SEQUENCE [LARGE SCALE GENOMIC DNA]</scope>
    <source>
        <strain evidence="1 2">2789STDY5834960</strain>
    </source>
</reference>
<sequence>MAIRPVFTEIIWDSISQLDVSLENKSTWTGSFVQDESNAGNGGDGYANLTIDSSSTWIVDGDSTLSSLTCKGTITDEDGNTVTVKGSDGATYVEGTSDYTITVSSYEA</sequence>
<proteinExistence type="predicted"/>
<dbReference type="AlphaFoldDB" id="A0A173RBC6"/>
<dbReference type="OrthoDB" id="355208at2"/>